<evidence type="ECO:0000256" key="7">
    <source>
        <dbReference type="ARBA" id="ARBA00022989"/>
    </source>
</evidence>
<evidence type="ECO:0000256" key="8">
    <source>
        <dbReference type="ARBA" id="ARBA00023136"/>
    </source>
</evidence>
<gene>
    <name evidence="13" type="primary">ftsK</name>
    <name evidence="13" type="ORF">GCM10010345_43580</name>
</gene>
<evidence type="ECO:0000256" key="3">
    <source>
        <dbReference type="ARBA" id="ARBA00022692"/>
    </source>
</evidence>
<feature type="binding site" evidence="9">
    <location>
        <begin position="1137"/>
        <end position="1144"/>
    </location>
    <ligand>
        <name>ATP</name>
        <dbReference type="ChEBI" id="CHEBI:30616"/>
    </ligand>
</feature>
<evidence type="ECO:0000256" key="6">
    <source>
        <dbReference type="ARBA" id="ARBA00022840"/>
    </source>
</evidence>
<dbReference type="InterPro" id="IPR002543">
    <property type="entry name" value="FtsK_dom"/>
</dbReference>
<protein>
    <submittedName>
        <fullName evidence="13">Type VII secretion protein EccC</fullName>
    </submittedName>
</protein>
<evidence type="ECO:0000259" key="12">
    <source>
        <dbReference type="PROSITE" id="PS50901"/>
    </source>
</evidence>
<feature type="domain" description="FtsK" evidence="12">
    <location>
        <begin position="833"/>
        <end position="1024"/>
    </location>
</feature>
<keyword evidence="3 11" id="KW-0812">Transmembrane</keyword>
<dbReference type="EMBL" id="BMVN01000014">
    <property type="protein sequence ID" value="GHA34235.1"/>
    <property type="molecule type" value="Genomic_DNA"/>
</dbReference>
<dbReference type="NCBIfam" id="TIGR03924">
    <property type="entry name" value="T7SS_EccC_a"/>
    <property type="match status" value="1"/>
</dbReference>
<dbReference type="PANTHER" id="PTHR22683">
    <property type="entry name" value="SPORULATION PROTEIN RELATED"/>
    <property type="match status" value="1"/>
</dbReference>
<evidence type="ECO:0000256" key="4">
    <source>
        <dbReference type="ARBA" id="ARBA00022737"/>
    </source>
</evidence>
<keyword evidence="7 11" id="KW-1133">Transmembrane helix</keyword>
<accession>A0ABQ3CSP8</accession>
<dbReference type="InterPro" id="IPR023836">
    <property type="entry name" value="EccCa-like_Actinobacteria"/>
</dbReference>
<keyword evidence="5 9" id="KW-0547">Nucleotide-binding</keyword>
<feature type="transmembrane region" description="Helical" evidence="11">
    <location>
        <begin position="69"/>
        <end position="89"/>
    </location>
</feature>
<keyword evidence="2" id="KW-1003">Cell membrane</keyword>
<sequence length="1345" mass="146789">MSVVFFRRPARRRGPELPDGELTLQEPPTLAEAPPSSAANMLTYLPMAGMSVGMVLLYTRIGSGTGPTIYLVVGLMLLSMIMMLVGQLVKSGSERKHKMQGVRRDYLRYLGGVRRRVRVAVAEQQRALAWKHPEPTALSSFVKTTRLWERRTSDDDFAEVRVAVGEQRLAMQLVNKAEKPVEDLDPLTAHALRSFINAYSTVPDQPIAIFLRAWSRILFRGERVKVLGTVRALLAQLAALHTPQSLLITFCVAPENRAEWEWAKWLPHALHAQETDGAGPARLITSTVAELEDLLGEELTDRALFEAGASPHKDEPYVVVVLDGGQVPSGHRFERAGYRNSVVLDVSGTLPWKPGRTVLRLVVEEAENAGDAAATETHDEVKVVRTDRNRKEISIPLGRADRLGPAAARALAAQLAPMRTGATAEVAQPLSTDIQLTTLLGITDLHRFSPQEYWERRAAQNKRLRVPIAVGADGRPVELDIKESAQDGMGPHGMLIGATGSGKSELLRTLVLGLALAHSSETLNFVLVDFKGGATFLGFDELPHTSAVITNLADEAALVDRMQDALRGEMQRRQELLRAAGNYTSALDYEKARAAGVPLEPLPSLLVVVDEFSELLSAHREFMDLFVAIGRLGRSLGVHLLLASQRLDEGRMHQLESHLSYRIGLRTFSAMESRGVLGVPDAYELPSQPGAGYLKSGVEPLTRFRAAYVSGAYRQRVGALAQEKIANQVMPWTGDWVNVRDEPAQEPETAAAAEGDDADDTSLMAVAIERLRDAGPPAYEVWLPPLGAPPTLDALLPPLVPDPELGLTTADWEGRGKLRVPLGIVDKPYEQIRDLLMVDLGGAGGHVSIGGGPQSGKSTLLRDLITALALTHTPREVQFYCLDFGGGSLSSLSGLPHVGGVAGRLDGERVARTIAEISTLLAHRERFFQEHGIDSMATLRRRRAAGEFPEERHGDVFLVIDGWQTVRQEFQDLVPLLGQFATNGLNYGIHLVTTTTRWVELTAAVRDQSATKLELRMGDPLDSMIDVRLSKNVPRLPGRGLTVGSKLHFLTALPRIDGVDDTADLSDGVADLVAAVAEGWHGPAAPPVRMLPTMLSARDLAPAPAERRLQFALGVEETQLAPAWHNFAETPHLVAFGDTESGKTNLLRLIAKGVTDRFSPAEARILAVDFRRELVEWVPEEYRLGHAVSVDQLDEYVQGAARAMTTRAPGADITPARMRLADWWVGPRLFVLVDDYDLVASPGRSPLDPLLPHLPLGYEVGLHVIVTRSAANSMRGLNDPLVRRLLEVNSPGLLMSCPPTEGYVFGNVKPRLLPAGRGSYITRRSVTQIQTAFLDDVPAEVPTGR</sequence>
<reference evidence="14" key="1">
    <citation type="journal article" date="2019" name="Int. J. Syst. Evol. Microbiol.">
        <title>The Global Catalogue of Microorganisms (GCM) 10K type strain sequencing project: providing services to taxonomists for standard genome sequencing and annotation.</title>
        <authorList>
            <consortium name="The Broad Institute Genomics Platform"/>
            <consortium name="The Broad Institute Genome Sequencing Center for Infectious Disease"/>
            <person name="Wu L."/>
            <person name="Ma J."/>
        </authorList>
    </citation>
    <scope>NUCLEOTIDE SEQUENCE [LARGE SCALE GENOMIC DNA]</scope>
    <source>
        <strain evidence="14">JCM 4733</strain>
    </source>
</reference>
<feature type="transmembrane region" description="Helical" evidence="11">
    <location>
        <begin position="38"/>
        <end position="57"/>
    </location>
</feature>
<keyword evidence="14" id="KW-1185">Reference proteome</keyword>
<comment type="subcellular location">
    <subcellularLocation>
        <location evidence="1">Cell membrane</location>
        <topology evidence="1">Multi-pass membrane protein</topology>
    </subcellularLocation>
</comment>
<feature type="binding site" evidence="9">
    <location>
        <begin position="497"/>
        <end position="504"/>
    </location>
    <ligand>
        <name>ATP</name>
        <dbReference type="ChEBI" id="CHEBI:30616"/>
    </ligand>
</feature>
<evidence type="ECO:0000256" key="9">
    <source>
        <dbReference type="PROSITE-ProRule" id="PRU00289"/>
    </source>
</evidence>
<name>A0ABQ3CSP8_9ACTN</name>
<evidence type="ECO:0000256" key="11">
    <source>
        <dbReference type="SAM" id="Phobius"/>
    </source>
</evidence>
<keyword evidence="6 9" id="KW-0067">ATP-binding</keyword>
<evidence type="ECO:0000256" key="2">
    <source>
        <dbReference type="ARBA" id="ARBA00022475"/>
    </source>
</evidence>
<evidence type="ECO:0000256" key="1">
    <source>
        <dbReference type="ARBA" id="ARBA00004651"/>
    </source>
</evidence>
<dbReference type="InterPro" id="IPR023837">
    <property type="entry name" value="EccCb-like_Actinobacteria"/>
</dbReference>
<feature type="region of interest" description="Disordered" evidence="10">
    <location>
        <begin position="12"/>
        <end position="33"/>
    </location>
</feature>
<evidence type="ECO:0000256" key="5">
    <source>
        <dbReference type="ARBA" id="ARBA00022741"/>
    </source>
</evidence>
<dbReference type="InterPro" id="IPR027417">
    <property type="entry name" value="P-loop_NTPase"/>
</dbReference>
<dbReference type="Gene3D" id="3.40.50.300">
    <property type="entry name" value="P-loop containing nucleotide triphosphate hydrolases"/>
    <property type="match status" value="4"/>
</dbReference>
<dbReference type="PANTHER" id="PTHR22683:SF1">
    <property type="entry name" value="TYPE VII SECRETION SYSTEM PROTEIN ESSC"/>
    <property type="match status" value="1"/>
</dbReference>
<dbReference type="InterPro" id="IPR050206">
    <property type="entry name" value="FtsK/SpoIIIE/SftA"/>
</dbReference>
<keyword evidence="8 11" id="KW-0472">Membrane</keyword>
<feature type="domain" description="FtsK" evidence="12">
    <location>
        <begin position="474"/>
        <end position="674"/>
    </location>
</feature>
<dbReference type="PROSITE" id="PS50901">
    <property type="entry name" value="FTSK"/>
    <property type="match status" value="3"/>
</dbReference>
<dbReference type="SUPFAM" id="SSF52540">
    <property type="entry name" value="P-loop containing nucleoside triphosphate hydrolases"/>
    <property type="match status" value="3"/>
</dbReference>
<dbReference type="NCBIfam" id="TIGR03925">
    <property type="entry name" value="T7SS_EccC_b"/>
    <property type="match status" value="1"/>
</dbReference>
<dbReference type="Pfam" id="PF01580">
    <property type="entry name" value="FtsK_SpoIIIE"/>
    <property type="match status" value="2"/>
</dbReference>
<dbReference type="InterPro" id="IPR003593">
    <property type="entry name" value="AAA+_ATPase"/>
</dbReference>
<dbReference type="SMART" id="SM00382">
    <property type="entry name" value="AAA"/>
    <property type="match status" value="3"/>
</dbReference>
<feature type="binding site" evidence="9">
    <location>
        <begin position="851"/>
        <end position="858"/>
    </location>
    <ligand>
        <name>ATP</name>
        <dbReference type="ChEBI" id="CHEBI:30616"/>
    </ligand>
</feature>
<feature type="domain" description="FtsK" evidence="12">
    <location>
        <begin position="1120"/>
        <end position="1301"/>
    </location>
</feature>
<keyword evidence="4" id="KW-0677">Repeat</keyword>
<evidence type="ECO:0000313" key="14">
    <source>
        <dbReference type="Proteomes" id="UP000653644"/>
    </source>
</evidence>
<evidence type="ECO:0000313" key="13">
    <source>
        <dbReference type="EMBL" id="GHA34235.1"/>
    </source>
</evidence>
<evidence type="ECO:0000256" key="10">
    <source>
        <dbReference type="SAM" id="MobiDB-lite"/>
    </source>
</evidence>
<proteinExistence type="predicted"/>
<comment type="caution">
    <text evidence="13">The sequence shown here is derived from an EMBL/GenBank/DDBJ whole genome shotgun (WGS) entry which is preliminary data.</text>
</comment>
<organism evidence="13 14">
    <name type="scientific">Streptomyces canarius</name>
    <dbReference type="NCBI Taxonomy" id="285453"/>
    <lineage>
        <taxon>Bacteria</taxon>
        <taxon>Bacillati</taxon>
        <taxon>Actinomycetota</taxon>
        <taxon>Actinomycetes</taxon>
        <taxon>Kitasatosporales</taxon>
        <taxon>Streptomycetaceae</taxon>
        <taxon>Streptomyces</taxon>
    </lineage>
</organism>
<dbReference type="Proteomes" id="UP000653644">
    <property type="component" value="Unassembled WGS sequence"/>
</dbReference>